<protein>
    <submittedName>
        <fullName evidence="1">Uncharacterized protein</fullName>
    </submittedName>
</protein>
<accession>A0A5B7D2D2</accession>
<dbReference type="EMBL" id="VSRR010000487">
    <property type="protein sequence ID" value="MPC16217.1"/>
    <property type="molecule type" value="Genomic_DNA"/>
</dbReference>
<evidence type="ECO:0000313" key="1">
    <source>
        <dbReference type="EMBL" id="MPC16217.1"/>
    </source>
</evidence>
<organism evidence="1 2">
    <name type="scientific">Portunus trituberculatus</name>
    <name type="common">Swimming crab</name>
    <name type="synonym">Neptunus trituberculatus</name>
    <dbReference type="NCBI Taxonomy" id="210409"/>
    <lineage>
        <taxon>Eukaryota</taxon>
        <taxon>Metazoa</taxon>
        <taxon>Ecdysozoa</taxon>
        <taxon>Arthropoda</taxon>
        <taxon>Crustacea</taxon>
        <taxon>Multicrustacea</taxon>
        <taxon>Malacostraca</taxon>
        <taxon>Eumalacostraca</taxon>
        <taxon>Eucarida</taxon>
        <taxon>Decapoda</taxon>
        <taxon>Pleocyemata</taxon>
        <taxon>Brachyura</taxon>
        <taxon>Eubrachyura</taxon>
        <taxon>Portunoidea</taxon>
        <taxon>Portunidae</taxon>
        <taxon>Portuninae</taxon>
        <taxon>Portunus</taxon>
    </lineage>
</organism>
<dbReference type="AlphaFoldDB" id="A0A5B7D2D2"/>
<evidence type="ECO:0000313" key="2">
    <source>
        <dbReference type="Proteomes" id="UP000324222"/>
    </source>
</evidence>
<sequence length="71" mass="7562">MASSSGALLIVTNRDVELQINYLHGLSPGRKVTLLAAPADGGWGIAVSLALQSYTRSLHYLLHGRADPPHL</sequence>
<keyword evidence="2" id="KW-1185">Reference proteome</keyword>
<reference evidence="1 2" key="1">
    <citation type="submission" date="2019-05" db="EMBL/GenBank/DDBJ databases">
        <title>Another draft genome of Portunus trituberculatus and its Hox gene families provides insights of decapod evolution.</title>
        <authorList>
            <person name="Jeong J.-H."/>
            <person name="Song I."/>
            <person name="Kim S."/>
            <person name="Choi T."/>
            <person name="Kim D."/>
            <person name="Ryu S."/>
            <person name="Kim W."/>
        </authorList>
    </citation>
    <scope>NUCLEOTIDE SEQUENCE [LARGE SCALE GENOMIC DNA]</scope>
    <source>
        <tissue evidence="1">Muscle</tissue>
    </source>
</reference>
<gene>
    <name evidence="1" type="ORF">E2C01_009037</name>
</gene>
<name>A0A5B7D2D2_PORTR</name>
<dbReference type="Proteomes" id="UP000324222">
    <property type="component" value="Unassembled WGS sequence"/>
</dbReference>
<proteinExistence type="predicted"/>
<comment type="caution">
    <text evidence="1">The sequence shown here is derived from an EMBL/GenBank/DDBJ whole genome shotgun (WGS) entry which is preliminary data.</text>
</comment>